<proteinExistence type="predicted"/>
<dbReference type="OrthoDB" id="5062908at2759"/>
<dbReference type="AlphaFoldDB" id="A0A074ZTQ4"/>
<dbReference type="Proteomes" id="UP000054324">
    <property type="component" value="Unassembled WGS sequence"/>
</dbReference>
<dbReference type="RefSeq" id="XP_009167109.1">
    <property type="nucleotide sequence ID" value="XM_009168845.1"/>
</dbReference>
<evidence type="ECO:0000313" key="2">
    <source>
        <dbReference type="EMBL" id="KER29172.1"/>
    </source>
</evidence>
<feature type="region of interest" description="Disordered" evidence="1">
    <location>
        <begin position="53"/>
        <end position="79"/>
    </location>
</feature>
<evidence type="ECO:0000256" key="1">
    <source>
        <dbReference type="SAM" id="MobiDB-lite"/>
    </source>
</evidence>
<sequence length="201" mass="22156">MKEDDQPPGTGNANKSSKQSLCSCGFSTFSRVDLNSFSCNTLSVSSCHSTRRKHEDWDTARLPKPRQGMSSGGGRIRTTDLPVNRSVVVPFRCLAVTHHEGGTRAGILPGRPSLDKRSREAEIGFEPQIFQSVKSRYNHLVQLAPLLVLTKADKIFMRSSSAVHTQCPCRGLNSGHLTFEASGVPLTSLKREHVHVKIWMS</sequence>
<accession>A0A074ZTQ4</accession>
<keyword evidence="3" id="KW-1185">Reference proteome</keyword>
<name>A0A074ZTQ4_OPIVI</name>
<protein>
    <submittedName>
        <fullName evidence="2">Uncharacterized protein</fullName>
    </submittedName>
</protein>
<reference evidence="2 3" key="1">
    <citation type="submission" date="2013-11" db="EMBL/GenBank/DDBJ databases">
        <title>Opisthorchis viverrini - life in the bile duct.</title>
        <authorList>
            <person name="Young N.D."/>
            <person name="Nagarajan N."/>
            <person name="Lin S.J."/>
            <person name="Korhonen P.K."/>
            <person name="Jex A.R."/>
            <person name="Hall R.S."/>
            <person name="Safavi-Hemami H."/>
            <person name="Kaewkong W."/>
            <person name="Bertrand D."/>
            <person name="Gao S."/>
            <person name="Seet Q."/>
            <person name="Wongkham S."/>
            <person name="Teh B.T."/>
            <person name="Wongkham C."/>
            <person name="Intapan P.M."/>
            <person name="Maleewong W."/>
            <person name="Yang X."/>
            <person name="Hu M."/>
            <person name="Wang Z."/>
            <person name="Hofmann A."/>
            <person name="Sternberg P.W."/>
            <person name="Tan P."/>
            <person name="Wang J."/>
            <person name="Gasser R.B."/>
        </authorList>
    </citation>
    <scope>NUCLEOTIDE SEQUENCE [LARGE SCALE GENOMIC DNA]</scope>
</reference>
<gene>
    <name evidence="2" type="ORF">T265_04175</name>
</gene>
<dbReference type="GeneID" id="20318361"/>
<evidence type="ECO:0000313" key="3">
    <source>
        <dbReference type="Proteomes" id="UP000054324"/>
    </source>
</evidence>
<organism evidence="2 3">
    <name type="scientific">Opisthorchis viverrini</name>
    <name type="common">Southeast Asian liver fluke</name>
    <dbReference type="NCBI Taxonomy" id="6198"/>
    <lineage>
        <taxon>Eukaryota</taxon>
        <taxon>Metazoa</taxon>
        <taxon>Spiralia</taxon>
        <taxon>Lophotrochozoa</taxon>
        <taxon>Platyhelminthes</taxon>
        <taxon>Trematoda</taxon>
        <taxon>Digenea</taxon>
        <taxon>Opisthorchiida</taxon>
        <taxon>Opisthorchiata</taxon>
        <taxon>Opisthorchiidae</taxon>
        <taxon>Opisthorchis</taxon>
    </lineage>
</organism>
<dbReference type="KEGG" id="ovi:T265_04175"/>
<dbReference type="EMBL" id="KL596684">
    <property type="protein sequence ID" value="KER29172.1"/>
    <property type="molecule type" value="Genomic_DNA"/>
</dbReference>
<feature type="region of interest" description="Disordered" evidence="1">
    <location>
        <begin position="1"/>
        <end position="20"/>
    </location>
</feature>
<dbReference type="CTD" id="20318361"/>
<feature type="compositionally biased region" description="Polar residues" evidence="1">
    <location>
        <begin position="9"/>
        <end position="20"/>
    </location>
</feature>